<evidence type="ECO:0000313" key="5">
    <source>
        <dbReference type="Proteomes" id="UP001141806"/>
    </source>
</evidence>
<feature type="domain" description="JmjC" evidence="3">
    <location>
        <begin position="152"/>
        <end position="323"/>
    </location>
</feature>
<sequence>MEMDEAIRIQQFDSSEVQNNRRNQVKEMDEALRIQQFDSIPSPEVFASQIESRNAPAVFHGCIKDWEAISRWNPSNAGLDYFQERVGSSVVDAMLSRSAPVFYGDLRSHERVRLPFSTFISSCKQHLQNAGDGSVVCVESEGHRLTVADREQDDHCQLYLAQVPILNMENQERSQLEILKEDIQMPTFLEAKALASINIWMNNSKSRSSTHYDPHHNLLCVVTGCKRVVLWPPSVSPLMYLMPIYGEASNHSSVNLENPDFSVHPRAKHLMENSQTAILRPGDALFIPEGWFHQVDSNDLTIAVNFWWQSTTMSGMSEHMDAYYFRRVLRRLIDKEMNQMLPTSSHGKGNPERHADELHKNKSAGPHDNDMDEKFGSKDLKGKNQKQIMLDQLEPPAVQALHELVSLVHENVNVASQSEPEKSTSDNNATLDLKGVDKKLVTANSFRLDDDPAAKILQKLEPLVLQNVLLAMVHNFPRTLEALILQTLSPVGAEILTQKFDELDQETTEEERDEFYKAFYSIFDDQFAVMDSILNRKELFALQALRNVLDLYVGVKYDGSEWSAG</sequence>
<dbReference type="PANTHER" id="PTHR12461:SF102">
    <property type="entry name" value="LYSINE-SPECIFIC DEMETHYLASE JMJ31"/>
    <property type="match status" value="1"/>
</dbReference>
<proteinExistence type="inferred from homology"/>
<dbReference type="Proteomes" id="UP001141806">
    <property type="component" value="Unassembled WGS sequence"/>
</dbReference>
<comment type="similarity">
    <text evidence="1">Belongs to the JARID1 histone demethylase family.</text>
</comment>
<feature type="region of interest" description="Disordered" evidence="2">
    <location>
        <begin position="340"/>
        <end position="378"/>
    </location>
</feature>
<evidence type="ECO:0000259" key="3">
    <source>
        <dbReference type="PROSITE" id="PS51184"/>
    </source>
</evidence>
<dbReference type="OrthoDB" id="415358at2759"/>
<dbReference type="SUPFAM" id="SSF51197">
    <property type="entry name" value="Clavaminate synthase-like"/>
    <property type="match status" value="1"/>
</dbReference>
<gene>
    <name evidence="4" type="ORF">NE237_015474</name>
</gene>
<dbReference type="InterPro" id="IPR003347">
    <property type="entry name" value="JmjC_dom"/>
</dbReference>
<name>A0A9Q0QR40_9MAGN</name>
<organism evidence="4 5">
    <name type="scientific">Protea cynaroides</name>
    <dbReference type="NCBI Taxonomy" id="273540"/>
    <lineage>
        <taxon>Eukaryota</taxon>
        <taxon>Viridiplantae</taxon>
        <taxon>Streptophyta</taxon>
        <taxon>Embryophyta</taxon>
        <taxon>Tracheophyta</taxon>
        <taxon>Spermatophyta</taxon>
        <taxon>Magnoliopsida</taxon>
        <taxon>Proteales</taxon>
        <taxon>Proteaceae</taxon>
        <taxon>Protea</taxon>
    </lineage>
</organism>
<evidence type="ECO:0000256" key="1">
    <source>
        <dbReference type="ARBA" id="ARBA00006801"/>
    </source>
</evidence>
<protein>
    <recommendedName>
        <fullName evidence="3">JmjC domain-containing protein</fullName>
    </recommendedName>
</protein>
<dbReference type="Gene3D" id="2.60.120.650">
    <property type="entry name" value="Cupin"/>
    <property type="match status" value="1"/>
</dbReference>
<dbReference type="AlphaFoldDB" id="A0A9Q0QR40"/>
<dbReference type="SMART" id="SM00558">
    <property type="entry name" value="JmjC"/>
    <property type="match status" value="1"/>
</dbReference>
<keyword evidence="5" id="KW-1185">Reference proteome</keyword>
<comment type="caution">
    <text evidence="4">The sequence shown here is derived from an EMBL/GenBank/DDBJ whole genome shotgun (WGS) entry which is preliminary data.</text>
</comment>
<dbReference type="Pfam" id="PF13621">
    <property type="entry name" value="Cupin_8"/>
    <property type="match status" value="1"/>
</dbReference>
<feature type="compositionally biased region" description="Basic and acidic residues" evidence="2">
    <location>
        <begin position="349"/>
        <end position="378"/>
    </location>
</feature>
<dbReference type="PANTHER" id="PTHR12461">
    <property type="entry name" value="HYPOXIA-INDUCIBLE FACTOR 1 ALPHA INHIBITOR-RELATED"/>
    <property type="match status" value="1"/>
</dbReference>
<accession>A0A9Q0QR40</accession>
<dbReference type="PROSITE" id="PS51184">
    <property type="entry name" value="JMJC"/>
    <property type="match status" value="1"/>
</dbReference>
<evidence type="ECO:0000256" key="2">
    <source>
        <dbReference type="SAM" id="MobiDB-lite"/>
    </source>
</evidence>
<dbReference type="InterPro" id="IPR041667">
    <property type="entry name" value="Cupin_8"/>
</dbReference>
<dbReference type="EMBL" id="JAMYWD010000006">
    <property type="protein sequence ID" value="KAJ4968773.1"/>
    <property type="molecule type" value="Genomic_DNA"/>
</dbReference>
<reference evidence="4" key="1">
    <citation type="journal article" date="2023" name="Plant J.">
        <title>The genome of the king protea, Protea cynaroides.</title>
        <authorList>
            <person name="Chang J."/>
            <person name="Duong T.A."/>
            <person name="Schoeman C."/>
            <person name="Ma X."/>
            <person name="Roodt D."/>
            <person name="Barker N."/>
            <person name="Li Z."/>
            <person name="Van de Peer Y."/>
            <person name="Mizrachi E."/>
        </authorList>
    </citation>
    <scope>NUCLEOTIDE SEQUENCE</scope>
    <source>
        <tissue evidence="4">Young leaves</tissue>
    </source>
</reference>
<evidence type="ECO:0000313" key="4">
    <source>
        <dbReference type="EMBL" id="KAJ4968773.1"/>
    </source>
</evidence>